<feature type="compositionally biased region" description="Low complexity" evidence="1">
    <location>
        <begin position="23"/>
        <end position="41"/>
    </location>
</feature>
<dbReference type="SMART" id="SM00367">
    <property type="entry name" value="LRR_CC"/>
    <property type="match status" value="7"/>
</dbReference>
<feature type="domain" description="F-box" evidence="2">
    <location>
        <begin position="577"/>
        <end position="624"/>
    </location>
</feature>
<dbReference type="GO" id="GO:0031146">
    <property type="term" value="P:SCF-dependent proteasomal ubiquitin-dependent protein catabolic process"/>
    <property type="evidence" value="ECO:0007669"/>
    <property type="project" value="TreeGrafter"/>
</dbReference>
<dbReference type="GO" id="GO:0019005">
    <property type="term" value="C:SCF ubiquitin ligase complex"/>
    <property type="evidence" value="ECO:0007669"/>
    <property type="project" value="TreeGrafter"/>
</dbReference>
<feature type="region of interest" description="Disordered" evidence="1">
    <location>
        <begin position="23"/>
        <end position="144"/>
    </location>
</feature>
<comment type="caution">
    <text evidence="4">The sequence shown here is derived from an EMBL/GenBank/DDBJ whole genome shotgun (WGS) entry which is preliminary data.</text>
</comment>
<dbReference type="AlphaFoldDB" id="A0A9P5VEC9"/>
<feature type="compositionally biased region" description="Acidic residues" evidence="1">
    <location>
        <begin position="225"/>
        <end position="236"/>
    </location>
</feature>
<dbReference type="EMBL" id="JAAAUQ010000061">
    <property type="protein sequence ID" value="KAF9155559.1"/>
    <property type="molecule type" value="Genomic_DNA"/>
</dbReference>
<accession>A0A9P5VEC9</accession>
<dbReference type="Gene3D" id="1.20.1280.50">
    <property type="match status" value="1"/>
</dbReference>
<feature type="compositionally biased region" description="Low complexity" evidence="1">
    <location>
        <begin position="319"/>
        <end position="333"/>
    </location>
</feature>
<gene>
    <name evidence="4" type="primary">AMN1</name>
    <name evidence="4" type="ORF">BG015_009432</name>
</gene>
<evidence type="ECO:0000259" key="2">
    <source>
        <dbReference type="Pfam" id="PF12937"/>
    </source>
</evidence>
<protein>
    <submittedName>
        <fullName evidence="4">Antagonist of MEN (Mitotic Exit Network)</fullName>
    </submittedName>
</protein>
<feature type="compositionally biased region" description="Polar residues" evidence="1">
    <location>
        <begin position="210"/>
        <end position="224"/>
    </location>
</feature>
<feature type="compositionally biased region" description="Low complexity" evidence="1">
    <location>
        <begin position="51"/>
        <end position="79"/>
    </location>
</feature>
<dbReference type="InterPro" id="IPR057207">
    <property type="entry name" value="FBXL15_LRR"/>
</dbReference>
<feature type="region of interest" description="Disordered" evidence="1">
    <location>
        <begin position="259"/>
        <end position="374"/>
    </location>
</feature>
<feature type="compositionally biased region" description="Polar residues" evidence="1">
    <location>
        <begin position="1018"/>
        <end position="1032"/>
    </location>
</feature>
<feature type="compositionally biased region" description="Basic residues" evidence="1">
    <location>
        <begin position="117"/>
        <end position="135"/>
    </location>
</feature>
<proteinExistence type="predicted"/>
<dbReference type="InterPro" id="IPR001810">
    <property type="entry name" value="F-box_dom"/>
</dbReference>
<name>A0A9P5VEC9_9FUNG</name>
<feature type="region of interest" description="Disordered" evidence="1">
    <location>
        <begin position="999"/>
        <end position="1032"/>
    </location>
</feature>
<dbReference type="InterPro" id="IPR032675">
    <property type="entry name" value="LRR_dom_sf"/>
</dbReference>
<evidence type="ECO:0000313" key="5">
    <source>
        <dbReference type="Proteomes" id="UP000748756"/>
    </source>
</evidence>
<feature type="compositionally biased region" description="Low complexity" evidence="1">
    <location>
        <begin position="92"/>
        <end position="112"/>
    </location>
</feature>
<feature type="region of interest" description="Disordered" evidence="1">
    <location>
        <begin position="444"/>
        <end position="475"/>
    </location>
</feature>
<organism evidence="4 5">
    <name type="scientific">Linnemannia schmuckeri</name>
    <dbReference type="NCBI Taxonomy" id="64567"/>
    <lineage>
        <taxon>Eukaryota</taxon>
        <taxon>Fungi</taxon>
        <taxon>Fungi incertae sedis</taxon>
        <taxon>Mucoromycota</taxon>
        <taxon>Mortierellomycotina</taxon>
        <taxon>Mortierellomycetes</taxon>
        <taxon>Mortierellales</taxon>
        <taxon>Mortierellaceae</taxon>
        <taxon>Linnemannia</taxon>
    </lineage>
</organism>
<evidence type="ECO:0000256" key="1">
    <source>
        <dbReference type="SAM" id="MobiDB-lite"/>
    </source>
</evidence>
<dbReference type="SUPFAM" id="SSF52047">
    <property type="entry name" value="RNI-like"/>
    <property type="match status" value="1"/>
</dbReference>
<dbReference type="Gene3D" id="3.80.10.10">
    <property type="entry name" value="Ribonuclease Inhibitor"/>
    <property type="match status" value="1"/>
</dbReference>
<feature type="domain" description="F-box/LRR-repeat protein 15-like leucin rich repeat" evidence="3">
    <location>
        <begin position="738"/>
        <end position="902"/>
    </location>
</feature>
<sequence length="1032" mass="113289">MANMDVPMPLAVDTQQETIITNNNVTTSSRTRSKTTKTAVTDCHRCHRHSSSTSSAAVPTTPSYPTLTSVSSSSSSSSSAAKSHRRRYSIQSSSATSTSPSSTFSPSSATSTERSHSQQRRVSPHHGHNHSHSHHYQGLSTQQYPDNLHHHRSRAMTTDLTHAVSVVPSASFFRRIIKVFVGTAGSNTGSSTDDHFMDFRQSGVRGGGFNNSLRSQTTGLLDSESQTDESGSCEENDCSCDDHCGDGYGYGYQDHDAFMTMGVPGPSSNSSDRQRKRSGSIASASTSASSTDNSSGGGGRNIKNRQGRPGSIGGVSLRSSSTTNSTGTGSMTNRRSSITSSIAGESMYDYGGTSSGSNGRPGDKNRRGSLARQQQYRQHFTGMGTFAPQGNSAAMIHQNQQDPMKRRLSFFKSMTANMAAAGVGSRRGSAFSTTTAVNLTGITLPDEEDDADLDGEGGEDDEMVSVGGDSFDDNDIDAYNDNDFNDDETDDDDHRMAIDEVDANDVMLTRDVGLELHRYRRQDRARRSTQRHMRQLRRQSLLSDNNNLMYRNKVGGYIMFPPPLPEYAQRPTPIQLPEILHLIFQFVVDLTPQDDYSQREIYSCLLVCKQWYLVAQKTLWREIRMKNPDKLALFVDLLKRTDTVECLGIERNNRAVANSQQKQQQQQQQQHNATSAITPVIGMATTTIITQQRPRRLSFLIKGQSGQQEITPATSAGALVVAPVQQRQQLDEESVMASSAMVKRLHERASAVKKIVLHKLKLIEDADVLPLTSWFHNLHIIEFYICEKLTDRIVISIAENCPQLQQLLMPGCAKVTDQGIAQVALHCPRMRHLDLRACSNVSDESLILVARHCRDLWHLNVGRVSAAGRVTGKSIVEIAKNTSLNTLGLAGCAMTDDAVIEIARYSRSGLHRISLNSCPLLTSASVRALMQLCPNLAVLEIKQCLLVTDMATLYRFSTRRVLVELCPELQKRLVNYKCELQAMNASIQSSNVVSIAQVAASDDTNGPSEDQQQQQQQHAESPSSNISPVASH</sequence>
<evidence type="ECO:0000313" key="4">
    <source>
        <dbReference type="EMBL" id="KAF9155559.1"/>
    </source>
</evidence>
<dbReference type="Pfam" id="PF12937">
    <property type="entry name" value="F-box-like"/>
    <property type="match status" value="1"/>
</dbReference>
<feature type="compositionally biased region" description="Low complexity" evidence="1">
    <location>
        <begin position="279"/>
        <end position="294"/>
    </location>
</feature>
<dbReference type="Proteomes" id="UP000748756">
    <property type="component" value="Unassembled WGS sequence"/>
</dbReference>
<evidence type="ECO:0000259" key="3">
    <source>
        <dbReference type="Pfam" id="PF25372"/>
    </source>
</evidence>
<feature type="compositionally biased region" description="Polar residues" evidence="1">
    <location>
        <begin position="334"/>
        <end position="343"/>
    </location>
</feature>
<dbReference type="Pfam" id="PF25372">
    <property type="entry name" value="DUF7885"/>
    <property type="match status" value="1"/>
</dbReference>
<feature type="compositionally biased region" description="Acidic residues" evidence="1">
    <location>
        <begin position="445"/>
        <end position="463"/>
    </location>
</feature>
<reference evidence="4" key="1">
    <citation type="journal article" date="2020" name="Fungal Divers.">
        <title>Resolving the Mortierellaceae phylogeny through synthesis of multi-gene phylogenetics and phylogenomics.</title>
        <authorList>
            <person name="Vandepol N."/>
            <person name="Liber J."/>
            <person name="Desiro A."/>
            <person name="Na H."/>
            <person name="Kennedy M."/>
            <person name="Barry K."/>
            <person name="Grigoriev I.V."/>
            <person name="Miller A.N."/>
            <person name="O'Donnell K."/>
            <person name="Stajich J.E."/>
            <person name="Bonito G."/>
        </authorList>
    </citation>
    <scope>NUCLEOTIDE SEQUENCE</scope>
    <source>
        <strain evidence="4">NRRL 6426</strain>
    </source>
</reference>
<dbReference type="OrthoDB" id="550575at2759"/>
<feature type="region of interest" description="Disordered" evidence="1">
    <location>
        <begin position="207"/>
        <end position="236"/>
    </location>
</feature>
<keyword evidence="5" id="KW-1185">Reference proteome</keyword>
<dbReference type="InterPro" id="IPR006553">
    <property type="entry name" value="Leu-rich_rpt_Cys-con_subtyp"/>
</dbReference>
<dbReference type="PANTHER" id="PTHR13318">
    <property type="entry name" value="PARTNER OF PAIRED, ISOFORM B-RELATED"/>
    <property type="match status" value="1"/>
</dbReference>